<dbReference type="Pfam" id="PF02601">
    <property type="entry name" value="Exonuc_VII_L"/>
    <property type="match status" value="1"/>
</dbReference>
<reference evidence="9 10" key="1">
    <citation type="submission" date="2017-03" db="EMBL/GenBank/DDBJ databases">
        <title>Genome sequence of Clostridium chromiireducens DSM 23318.</title>
        <authorList>
            <person name="Poehlein A."/>
            <person name="Daniel R."/>
        </authorList>
    </citation>
    <scope>NUCLEOTIDE SEQUENCE [LARGE SCALE GENOMIC DNA]</scope>
    <source>
        <strain evidence="9 10">DSM 23318</strain>
    </source>
</reference>
<comment type="catalytic activity">
    <reaction evidence="5 6">
        <text>Exonucleolytic cleavage in either 5'- to 3'- or 3'- to 5'-direction to yield nucleoside 5'-phosphates.</text>
        <dbReference type="EC" id="3.1.11.6"/>
    </reaction>
</comment>
<accession>A0A1V4IS01</accession>
<dbReference type="EMBL" id="MZGT01000022">
    <property type="protein sequence ID" value="OPJ62669.1"/>
    <property type="molecule type" value="Genomic_DNA"/>
</dbReference>
<comment type="similarity">
    <text evidence="5 6">Belongs to the XseA family.</text>
</comment>
<dbReference type="Pfam" id="PF13742">
    <property type="entry name" value="tRNA_anti_2"/>
    <property type="match status" value="1"/>
</dbReference>
<protein>
    <recommendedName>
        <fullName evidence="5">Exodeoxyribonuclease 7 large subunit</fullName>
        <ecNumber evidence="5">3.1.11.6</ecNumber>
    </recommendedName>
    <alternativeName>
        <fullName evidence="5">Exodeoxyribonuclease VII large subunit</fullName>
        <shortName evidence="5">Exonuclease VII large subunit</shortName>
    </alternativeName>
</protein>
<dbReference type="GO" id="GO:0003676">
    <property type="term" value="F:nucleic acid binding"/>
    <property type="evidence" value="ECO:0007669"/>
    <property type="project" value="InterPro"/>
</dbReference>
<evidence type="ECO:0000256" key="1">
    <source>
        <dbReference type="ARBA" id="ARBA00022490"/>
    </source>
</evidence>
<feature type="domain" description="Exonuclease VII large subunit C-terminal" evidence="7">
    <location>
        <begin position="124"/>
        <end position="343"/>
    </location>
</feature>
<evidence type="ECO:0000256" key="6">
    <source>
        <dbReference type="RuleBase" id="RU004355"/>
    </source>
</evidence>
<dbReference type="HAMAP" id="MF_00378">
    <property type="entry name" value="Exonuc_7_L"/>
    <property type="match status" value="1"/>
</dbReference>
<dbReference type="Proteomes" id="UP000191056">
    <property type="component" value="Unassembled WGS sequence"/>
</dbReference>
<dbReference type="AlphaFoldDB" id="A0A1V4IS01"/>
<dbReference type="InterPro" id="IPR025824">
    <property type="entry name" value="OB-fold_nuc-bd_dom"/>
</dbReference>
<dbReference type="NCBIfam" id="TIGR00237">
    <property type="entry name" value="xseA"/>
    <property type="match status" value="1"/>
</dbReference>
<dbReference type="CDD" id="cd04489">
    <property type="entry name" value="ExoVII_LU_OBF"/>
    <property type="match status" value="1"/>
</dbReference>
<name>A0A1V4IS01_9CLOT</name>
<dbReference type="OrthoDB" id="9802795at2"/>
<organism evidence="9 10">
    <name type="scientific">Clostridium chromiireducens</name>
    <dbReference type="NCBI Taxonomy" id="225345"/>
    <lineage>
        <taxon>Bacteria</taxon>
        <taxon>Bacillati</taxon>
        <taxon>Bacillota</taxon>
        <taxon>Clostridia</taxon>
        <taxon>Eubacteriales</taxon>
        <taxon>Clostridiaceae</taxon>
        <taxon>Clostridium</taxon>
    </lineage>
</organism>
<keyword evidence="10" id="KW-1185">Reference proteome</keyword>
<dbReference type="STRING" id="225345.CLCHR_19620"/>
<proteinExistence type="inferred from homology"/>
<comment type="subunit">
    <text evidence="5">Heterooligomer composed of large and small subunits.</text>
</comment>
<dbReference type="PANTHER" id="PTHR30008:SF0">
    <property type="entry name" value="EXODEOXYRIBONUCLEASE 7 LARGE SUBUNIT"/>
    <property type="match status" value="1"/>
</dbReference>
<evidence type="ECO:0000256" key="3">
    <source>
        <dbReference type="ARBA" id="ARBA00022801"/>
    </source>
</evidence>
<keyword evidence="3 5" id="KW-0378">Hydrolase</keyword>
<dbReference type="GO" id="GO:0009318">
    <property type="term" value="C:exodeoxyribonuclease VII complex"/>
    <property type="evidence" value="ECO:0007669"/>
    <property type="project" value="UniProtKB-UniRule"/>
</dbReference>
<dbReference type="PANTHER" id="PTHR30008">
    <property type="entry name" value="EXODEOXYRIBONUCLEASE 7 LARGE SUBUNIT"/>
    <property type="match status" value="1"/>
</dbReference>
<comment type="caution">
    <text evidence="9">The sequence shown here is derived from an EMBL/GenBank/DDBJ whole genome shotgun (WGS) entry which is preliminary data.</text>
</comment>
<dbReference type="InterPro" id="IPR003753">
    <property type="entry name" value="Exonuc_VII_L"/>
</dbReference>
<evidence type="ECO:0000256" key="2">
    <source>
        <dbReference type="ARBA" id="ARBA00022722"/>
    </source>
</evidence>
<comment type="subcellular location">
    <subcellularLocation>
        <location evidence="5 6">Cytoplasm</location>
    </subcellularLocation>
</comment>
<gene>
    <name evidence="5 9" type="primary">xseA</name>
    <name evidence="9" type="ORF">CLCHR_19620</name>
</gene>
<keyword evidence="4 5" id="KW-0269">Exonuclease</keyword>
<feature type="domain" description="OB-fold nucleic acid binding" evidence="8">
    <location>
        <begin position="6"/>
        <end position="101"/>
    </location>
</feature>
<dbReference type="GO" id="GO:0008855">
    <property type="term" value="F:exodeoxyribonuclease VII activity"/>
    <property type="evidence" value="ECO:0007669"/>
    <property type="project" value="UniProtKB-UniRule"/>
</dbReference>
<keyword evidence="2 5" id="KW-0540">Nuclease</keyword>
<dbReference type="GO" id="GO:0006308">
    <property type="term" value="P:DNA catabolic process"/>
    <property type="evidence" value="ECO:0007669"/>
    <property type="project" value="UniProtKB-UniRule"/>
</dbReference>
<comment type="function">
    <text evidence="5">Bidirectionally degrades single-stranded DNA into large acid-insoluble oligonucleotides, which are then degraded further into small acid-soluble oligonucleotides.</text>
</comment>
<dbReference type="RefSeq" id="WP_079439522.1">
    <property type="nucleotide sequence ID" value="NZ_MZGT01000022.1"/>
</dbReference>
<evidence type="ECO:0000313" key="9">
    <source>
        <dbReference type="EMBL" id="OPJ62669.1"/>
    </source>
</evidence>
<evidence type="ECO:0000313" key="10">
    <source>
        <dbReference type="Proteomes" id="UP000191056"/>
    </source>
</evidence>
<evidence type="ECO:0000256" key="4">
    <source>
        <dbReference type="ARBA" id="ARBA00022839"/>
    </source>
</evidence>
<evidence type="ECO:0000259" key="7">
    <source>
        <dbReference type="Pfam" id="PF02601"/>
    </source>
</evidence>
<dbReference type="EC" id="3.1.11.6" evidence="5"/>
<dbReference type="InterPro" id="IPR020579">
    <property type="entry name" value="Exonuc_VII_lsu_C"/>
</dbReference>
<keyword evidence="1 5" id="KW-0963">Cytoplasm</keyword>
<evidence type="ECO:0000259" key="8">
    <source>
        <dbReference type="Pfam" id="PF13742"/>
    </source>
</evidence>
<evidence type="ECO:0000256" key="5">
    <source>
        <dbReference type="HAMAP-Rule" id="MF_00378"/>
    </source>
</evidence>
<dbReference type="GO" id="GO:0005737">
    <property type="term" value="C:cytoplasm"/>
    <property type="evidence" value="ECO:0007669"/>
    <property type="project" value="UniProtKB-SubCell"/>
</dbReference>
<sequence length="402" mass="45408">MNIKTLTVSEVTNYIKRMLDNDFILSNLSVKGEISNLKYHSSGHIYFTLKDNNGRINCVMFKSNAVLLDFSLEEGMEIIIKGRASIYPATGSFQLYCDEIRKEGLGELFIKFEKLKEKLSKAGYFDEDHKKALPKNPKRIGIVTSPTGAAIKDIINVATRRSSLVDLVLYPAKVQGIGAYKEIINGINYFNKQKSVDVIIVGRGGGSIEELWNFNEEELAKVIFNSKIPIISAVGHEIDFTICDFVADIRAATPSQGAEIAVPLSEDIRKRLYDASRILDKKINDNFNRYKRELLGAERLLKIHSPITKISNSYLELDKLHVRLNYVIKTKMIREKNKIESLNNLLLAHNPIKVISKGYAIIEDDEKNIITSKEQLKETVNLNIILKDGKVKGDFIPSNDIK</sequence>